<dbReference type="Gene3D" id="3.40.50.1360">
    <property type="match status" value="1"/>
</dbReference>
<dbReference type="GO" id="GO:0003677">
    <property type="term" value="F:DNA binding"/>
    <property type="evidence" value="ECO:0007669"/>
    <property type="project" value="UniProtKB-KW"/>
</dbReference>
<dbReference type="PANTHER" id="PTHR34294">
    <property type="entry name" value="TRANSCRIPTIONAL REGULATOR-RELATED"/>
    <property type="match status" value="1"/>
</dbReference>
<evidence type="ECO:0000256" key="3">
    <source>
        <dbReference type="ARBA" id="ARBA00023125"/>
    </source>
</evidence>
<keyword evidence="7" id="KW-1185">Reference proteome</keyword>
<dbReference type="Pfam" id="PF04198">
    <property type="entry name" value="Sugar-bind"/>
    <property type="match status" value="1"/>
</dbReference>
<evidence type="ECO:0000313" key="7">
    <source>
        <dbReference type="Proteomes" id="UP000238392"/>
    </source>
</evidence>
<dbReference type="GO" id="GO:0030246">
    <property type="term" value="F:carbohydrate binding"/>
    <property type="evidence" value="ECO:0007669"/>
    <property type="project" value="InterPro"/>
</dbReference>
<keyword evidence="4" id="KW-0804">Transcription</keyword>
<comment type="similarity">
    <text evidence="1">Belongs to the SorC transcriptional regulatory family.</text>
</comment>
<dbReference type="OrthoDB" id="9806345at2"/>
<evidence type="ECO:0000313" key="6">
    <source>
        <dbReference type="EMBL" id="PRY85060.1"/>
    </source>
</evidence>
<evidence type="ECO:0000256" key="1">
    <source>
        <dbReference type="ARBA" id="ARBA00010466"/>
    </source>
</evidence>
<proteinExistence type="inferred from homology"/>
<dbReference type="InterPro" id="IPR051054">
    <property type="entry name" value="SorC_transcr_regulators"/>
</dbReference>
<protein>
    <submittedName>
        <fullName evidence="6">DNA-binding transcriptional regulator LsrR (DeoR family)</fullName>
    </submittedName>
</protein>
<dbReference type="InterPro" id="IPR037171">
    <property type="entry name" value="NagB/RpiA_transferase-like"/>
</dbReference>
<accession>A0A2T0WEC3</accession>
<name>A0A2T0WEC3_9RHOB</name>
<dbReference type="PANTHER" id="PTHR34294:SF1">
    <property type="entry name" value="TRANSCRIPTIONAL REGULATOR LSRR"/>
    <property type="match status" value="1"/>
</dbReference>
<keyword evidence="3 6" id="KW-0238">DNA-binding</keyword>
<gene>
    <name evidence="6" type="ORF">CLV74_11831</name>
</gene>
<comment type="caution">
    <text evidence="6">The sequence shown here is derived from an EMBL/GenBank/DDBJ whole genome shotgun (WGS) entry which is preliminary data.</text>
</comment>
<feature type="domain" description="Sugar-binding" evidence="5">
    <location>
        <begin position="74"/>
        <end position="301"/>
    </location>
</feature>
<evidence type="ECO:0000256" key="2">
    <source>
        <dbReference type="ARBA" id="ARBA00023015"/>
    </source>
</evidence>
<evidence type="ECO:0000259" key="5">
    <source>
        <dbReference type="Pfam" id="PF04198"/>
    </source>
</evidence>
<organism evidence="6 7">
    <name type="scientific">Donghicola tyrosinivorans</name>
    <dbReference type="NCBI Taxonomy" id="1652492"/>
    <lineage>
        <taxon>Bacteria</taxon>
        <taxon>Pseudomonadati</taxon>
        <taxon>Pseudomonadota</taxon>
        <taxon>Alphaproteobacteria</taxon>
        <taxon>Rhodobacterales</taxon>
        <taxon>Roseobacteraceae</taxon>
        <taxon>Donghicola</taxon>
    </lineage>
</organism>
<dbReference type="SUPFAM" id="SSF100950">
    <property type="entry name" value="NagB/RpiA/CoA transferase-like"/>
    <property type="match status" value="1"/>
</dbReference>
<dbReference type="Gene3D" id="1.10.10.10">
    <property type="entry name" value="Winged helix-like DNA-binding domain superfamily/Winged helix DNA-binding domain"/>
    <property type="match status" value="1"/>
</dbReference>
<dbReference type="EMBL" id="PVTQ01000018">
    <property type="protein sequence ID" value="PRY85060.1"/>
    <property type="molecule type" value="Genomic_DNA"/>
</dbReference>
<sequence length="313" mass="33865">MTERLKNTGLMNRTLIHTAARLHYIDGLPQVEVARRMEMSTASVSRLLTRAREEGIVRFEVPPLEELANEHDAVARALGLKQIRAIETGHPPALSVAVGKLIQDANLDANPVVAIGWGRAMQSVVTHGLPALANATVVPATGGMNQTQSHFQINEFARTTAEQMGGQAKLLFAPARPSPELYTQLVRTPEIAEVMALWERVDVTVTGIGNYVDASTSHGPGFLPEQASRVVGDVVRQYFDIDGTPIEWPNQSYQMGMSRQQLRRVPLAIGVCVGADKVDPIIGAARAGLINTLVTDARTIALVEAKLDVSEAE</sequence>
<dbReference type="Proteomes" id="UP000238392">
    <property type="component" value="Unassembled WGS sequence"/>
</dbReference>
<keyword evidence="2" id="KW-0805">Transcription regulation</keyword>
<dbReference type="AlphaFoldDB" id="A0A2T0WEC3"/>
<evidence type="ECO:0000256" key="4">
    <source>
        <dbReference type="ARBA" id="ARBA00023163"/>
    </source>
</evidence>
<dbReference type="InterPro" id="IPR007324">
    <property type="entry name" value="Sugar-bd_dom_put"/>
</dbReference>
<reference evidence="6 7" key="1">
    <citation type="submission" date="2018-03" db="EMBL/GenBank/DDBJ databases">
        <title>Genomic Encyclopedia of Archaeal and Bacterial Type Strains, Phase II (KMG-II): from individual species to whole genera.</title>
        <authorList>
            <person name="Goeker M."/>
        </authorList>
    </citation>
    <scope>NUCLEOTIDE SEQUENCE [LARGE SCALE GENOMIC DNA]</scope>
    <source>
        <strain evidence="6 7">DSM 100212</strain>
    </source>
</reference>
<dbReference type="InterPro" id="IPR036388">
    <property type="entry name" value="WH-like_DNA-bd_sf"/>
</dbReference>